<evidence type="ECO:0000313" key="3">
    <source>
        <dbReference type="Proteomes" id="UP000006681"/>
    </source>
</evidence>
<dbReference type="KEGG" id="vdi:Vdis_1694"/>
<dbReference type="HOGENOM" id="CLU_1881187_0_0_2"/>
<gene>
    <name evidence="2" type="ordered locus">Vdis_1694</name>
</gene>
<feature type="compositionally biased region" description="Polar residues" evidence="1">
    <location>
        <begin position="1"/>
        <end position="20"/>
    </location>
</feature>
<evidence type="ECO:0000256" key="1">
    <source>
        <dbReference type="SAM" id="MobiDB-lite"/>
    </source>
</evidence>
<sequence>MSESKNSLQRQETEQSQPHNKSQDEIKEILNALKDIAKNEDFAYPLRNYIFELTRLHDVDADSYYEEFMEFLYFLKSTEKINQDIIEKISKLGWPRLRNILVSLIPYLNLKKPSEEKQANQIIQQSQSNNQVRPA</sequence>
<dbReference type="RefSeq" id="WP_013336793.1">
    <property type="nucleotide sequence ID" value="NC_014537.1"/>
</dbReference>
<dbReference type="Proteomes" id="UP000006681">
    <property type="component" value="Chromosome"/>
</dbReference>
<dbReference type="EMBL" id="CP002100">
    <property type="protein sequence ID" value="ADN51068.1"/>
    <property type="molecule type" value="Genomic_DNA"/>
</dbReference>
<evidence type="ECO:0000313" key="2">
    <source>
        <dbReference type="EMBL" id="ADN51068.1"/>
    </source>
</evidence>
<feature type="region of interest" description="Disordered" evidence="1">
    <location>
        <begin position="1"/>
        <end position="24"/>
    </location>
</feature>
<dbReference type="AlphaFoldDB" id="E1QU74"/>
<protein>
    <submittedName>
        <fullName evidence="2">Uncharacterized protein</fullName>
    </submittedName>
</protein>
<accession>E1QU74</accession>
<keyword evidence="3" id="KW-1185">Reference proteome</keyword>
<reference evidence="2 3" key="1">
    <citation type="journal article" date="2010" name="Stand. Genomic Sci.">
        <title>Complete genome sequence of Vulcanisaeta distributa type strain (IC-017).</title>
        <authorList>
            <person name="Mavromatis K."/>
            <person name="Sikorski J."/>
            <person name="Pabst E."/>
            <person name="Teshima H."/>
            <person name="Lapidus A."/>
            <person name="Lucas S."/>
            <person name="Nolan M."/>
            <person name="Glavina Del Rio T."/>
            <person name="Cheng J.F."/>
            <person name="Bruce D."/>
            <person name="Goodwin L."/>
            <person name="Pitluck S."/>
            <person name="Liolios K."/>
            <person name="Ivanova N."/>
            <person name="Mikhailova N."/>
            <person name="Pati A."/>
            <person name="Chen A."/>
            <person name="Palaniappan K."/>
            <person name="Land M."/>
            <person name="Hauser L."/>
            <person name="Chang Y.J."/>
            <person name="Jeffries C.D."/>
            <person name="Rohde M."/>
            <person name="Spring S."/>
            <person name="Goker M."/>
            <person name="Wirth R."/>
            <person name="Woyke T."/>
            <person name="Bristow J."/>
            <person name="Eisen J.A."/>
            <person name="Markowitz V."/>
            <person name="Hugenholtz P."/>
            <person name="Klenk H.P."/>
            <person name="Kyrpides N.C."/>
        </authorList>
    </citation>
    <scope>NUCLEOTIDE SEQUENCE [LARGE SCALE GENOMIC DNA]</scope>
    <source>
        <strain evidence="3">DSM 14429 / JCM 11212 / NBRC 100878 / IC-017</strain>
    </source>
</reference>
<organism evidence="2 3">
    <name type="scientific">Vulcanisaeta distributa (strain DSM 14429 / JCM 11212 / NBRC 100878 / IC-017)</name>
    <dbReference type="NCBI Taxonomy" id="572478"/>
    <lineage>
        <taxon>Archaea</taxon>
        <taxon>Thermoproteota</taxon>
        <taxon>Thermoprotei</taxon>
        <taxon>Thermoproteales</taxon>
        <taxon>Thermoproteaceae</taxon>
        <taxon>Vulcanisaeta</taxon>
    </lineage>
</organism>
<dbReference type="STRING" id="572478.Vdis_1694"/>
<name>E1QU74_VULDI</name>
<dbReference type="GeneID" id="9752635"/>
<proteinExistence type="predicted"/>
<reference evidence="3" key="2">
    <citation type="journal article" date="2010" name="Stand. Genomic Sci.">
        <title>Complete genome sequence of Vulcanisaeta distributa type strain (IC-017T).</title>
        <authorList>
            <person name="Mavromatis K."/>
            <person name="Sikorski J."/>
            <person name="Pabst E."/>
            <person name="Teshima H."/>
            <person name="Lapidus A."/>
            <person name="Lucas S."/>
            <person name="Nolan M."/>
            <person name="Glavina Del Rio T."/>
            <person name="Cheng J."/>
            <person name="Bruce D."/>
            <person name="Goodwin L."/>
            <person name="Pitluck S."/>
            <person name="Liolios K."/>
            <person name="Ivanova N."/>
            <person name="Mikhailova N."/>
            <person name="Pati A."/>
            <person name="Chen A."/>
            <person name="Palaniappan K."/>
            <person name="Land M."/>
            <person name="Hauser L."/>
            <person name="Chang Y."/>
            <person name="Jeffries C."/>
            <person name="Rohde M."/>
            <person name="Spring S."/>
            <person name="Goker M."/>
            <person name="Wirth R."/>
            <person name="Woyke T."/>
            <person name="Bristow J."/>
            <person name="Eisen J."/>
            <person name="Markowitz V."/>
            <person name="Hugenholtz P."/>
            <person name="Klenk H."/>
            <person name="Kyrpides N."/>
        </authorList>
    </citation>
    <scope>NUCLEOTIDE SEQUENCE [LARGE SCALE GENOMIC DNA]</scope>
    <source>
        <strain evidence="3">DSM 14429 / JCM 11212 / NBRC 100878 / IC-017</strain>
    </source>
</reference>